<protein>
    <submittedName>
        <fullName evidence="2">Uncharacterized protein</fullName>
    </submittedName>
</protein>
<dbReference type="OMA" id="KQINNIC"/>
<evidence type="ECO:0000256" key="1">
    <source>
        <dbReference type="SAM" id="MobiDB-lite"/>
    </source>
</evidence>
<organism evidence="2 3">
    <name type="scientific">Setaria italica</name>
    <name type="common">Foxtail millet</name>
    <name type="synonym">Panicum italicum</name>
    <dbReference type="NCBI Taxonomy" id="4555"/>
    <lineage>
        <taxon>Eukaryota</taxon>
        <taxon>Viridiplantae</taxon>
        <taxon>Streptophyta</taxon>
        <taxon>Embryophyta</taxon>
        <taxon>Tracheophyta</taxon>
        <taxon>Spermatophyta</taxon>
        <taxon>Magnoliopsida</taxon>
        <taxon>Liliopsida</taxon>
        <taxon>Poales</taxon>
        <taxon>Poaceae</taxon>
        <taxon>PACMAD clade</taxon>
        <taxon>Panicoideae</taxon>
        <taxon>Panicodae</taxon>
        <taxon>Paniceae</taxon>
        <taxon>Cenchrinae</taxon>
        <taxon>Setaria</taxon>
    </lineage>
</organism>
<dbReference type="HOGENOM" id="CLU_010199_5_0_1"/>
<dbReference type="Proteomes" id="UP000004995">
    <property type="component" value="Unassembled WGS sequence"/>
</dbReference>
<dbReference type="EnsemblPlants" id="KQL07235">
    <property type="protein sequence ID" value="KQL07235"/>
    <property type="gene ID" value="SETIT_004334mg"/>
</dbReference>
<dbReference type="Gramene" id="KQL07235">
    <property type="protein sequence ID" value="KQL07235"/>
    <property type="gene ID" value="SETIT_004334mg"/>
</dbReference>
<keyword evidence="3" id="KW-1185">Reference proteome</keyword>
<accession>K3XQZ5</accession>
<feature type="region of interest" description="Disordered" evidence="1">
    <location>
        <begin position="1"/>
        <end position="45"/>
    </location>
</feature>
<reference evidence="3" key="1">
    <citation type="journal article" date="2012" name="Nat. Biotechnol.">
        <title>Reference genome sequence of the model plant Setaria.</title>
        <authorList>
            <person name="Bennetzen J.L."/>
            <person name="Schmutz J."/>
            <person name="Wang H."/>
            <person name="Percifield R."/>
            <person name="Hawkins J."/>
            <person name="Pontaroli A.C."/>
            <person name="Estep M."/>
            <person name="Feng L."/>
            <person name="Vaughn J.N."/>
            <person name="Grimwood J."/>
            <person name="Jenkins J."/>
            <person name="Barry K."/>
            <person name="Lindquist E."/>
            <person name="Hellsten U."/>
            <person name="Deshpande S."/>
            <person name="Wang X."/>
            <person name="Wu X."/>
            <person name="Mitros T."/>
            <person name="Triplett J."/>
            <person name="Yang X."/>
            <person name="Ye C.Y."/>
            <person name="Mauro-Herrera M."/>
            <person name="Wang L."/>
            <person name="Li P."/>
            <person name="Sharma M."/>
            <person name="Sharma R."/>
            <person name="Ronald P.C."/>
            <person name="Panaud O."/>
            <person name="Kellogg E.A."/>
            <person name="Brutnell T.P."/>
            <person name="Doust A.N."/>
            <person name="Tuskan G.A."/>
            <person name="Rokhsar D."/>
            <person name="Devos K.M."/>
        </authorList>
    </citation>
    <scope>NUCLEOTIDE SEQUENCE [LARGE SCALE GENOMIC DNA]</scope>
    <source>
        <strain evidence="3">cv. Yugu1</strain>
    </source>
</reference>
<dbReference type="AlphaFoldDB" id="K3XQZ5"/>
<dbReference type="FunCoup" id="K3XQZ5">
    <property type="interactions" value="221"/>
</dbReference>
<evidence type="ECO:0000313" key="3">
    <source>
        <dbReference type="Proteomes" id="UP000004995"/>
    </source>
</evidence>
<reference evidence="2" key="2">
    <citation type="submission" date="2018-08" db="UniProtKB">
        <authorList>
            <consortium name="EnsemblPlants"/>
        </authorList>
    </citation>
    <scope>IDENTIFICATION</scope>
    <source>
        <strain evidence="2">Yugu1</strain>
    </source>
</reference>
<evidence type="ECO:0000313" key="2">
    <source>
        <dbReference type="EnsemblPlants" id="KQL07235"/>
    </source>
</evidence>
<sequence length="336" mass="38844">MLSPVLEALNEDDGTLALEGDERVDDLEVNDPTSASPASPPSQRLAVPRMVSAYEKAPSADVDKFLNVLKKKASSSGEKPITRSASWRKENDQNLNFFASDDIPMDYEHGKLFLYQWDLLEGQWELNKQHGWIINAMNQGIRAITMHVPTKVFLGVLPYQIVIDFENLHILYLHINLFCKMQWREEELTHGRFKVAYLDPTRISEPEHKLKITEMIKAQIEVAETQAEKDAIKKSPQRRNAQSCHKQPPGSVLYGYYVCEYCMCEFIRNNGRYRTKPEDMTTIDSNYSKIEDKQINNICTDMARFILRKIYHEDGAFFDEDGVLMTDECTNLHRWV</sequence>
<name>K3XQZ5_SETIT</name>
<proteinExistence type="predicted"/>
<dbReference type="EMBL" id="AGNK02003327">
    <property type="status" value="NOT_ANNOTATED_CDS"/>
    <property type="molecule type" value="Genomic_DNA"/>
</dbReference>
<dbReference type="InParanoid" id="K3XQZ5"/>